<dbReference type="KEGG" id="tng:GSTEN00003723G001"/>
<evidence type="ECO:0000313" key="10">
    <source>
        <dbReference type="EMBL" id="CAF89729.1"/>
    </source>
</evidence>
<reference evidence="10" key="1">
    <citation type="journal article" date="2004" name="Nature">
        <title>Genome duplication in the teleost fish Tetraodon nigroviridis reveals the early vertebrate proto-karyotype.</title>
        <authorList>
            <person name="Jaillon O."/>
            <person name="Aury J.-M."/>
            <person name="Brunet F."/>
            <person name="Petit J.-L."/>
            <person name="Stange-Thomann N."/>
            <person name="Mauceli E."/>
            <person name="Bouneau L."/>
            <person name="Fischer C."/>
            <person name="Ozouf-Costaz C."/>
            <person name="Bernot A."/>
            <person name="Nicaud S."/>
            <person name="Jaffe D."/>
            <person name="Fisher S."/>
            <person name="Lutfalla G."/>
            <person name="Dossat C."/>
            <person name="Segurens B."/>
            <person name="Dasilva C."/>
            <person name="Salanoubat M."/>
            <person name="Levy M."/>
            <person name="Boudet N."/>
            <person name="Castellano S."/>
            <person name="Anthouard V."/>
            <person name="Jubin C."/>
            <person name="Castelli V."/>
            <person name="Katinka M."/>
            <person name="Vacherie B."/>
            <person name="Biemont C."/>
            <person name="Skalli Z."/>
            <person name="Cattolico L."/>
            <person name="Poulain J."/>
            <person name="De Berardinis V."/>
            <person name="Cruaud C."/>
            <person name="Duprat S."/>
            <person name="Brottier P."/>
            <person name="Coutanceau J.-P."/>
            <person name="Gouzy J."/>
            <person name="Parra G."/>
            <person name="Lardier G."/>
            <person name="Chapple C."/>
            <person name="McKernan K.J."/>
            <person name="McEwan P."/>
            <person name="Bosak S."/>
            <person name="Kellis M."/>
            <person name="Volff J.-N."/>
            <person name="Guigo R."/>
            <person name="Zody M.C."/>
            <person name="Mesirov J."/>
            <person name="Lindblad-Toh K."/>
            <person name="Birren B."/>
            <person name="Nusbaum C."/>
            <person name="Kahn D."/>
            <person name="Robinson-Rechavi M."/>
            <person name="Laudet V."/>
            <person name="Schachter V."/>
            <person name="Quetier F."/>
            <person name="Saurin W."/>
            <person name="Scarpelli C."/>
            <person name="Wincker P."/>
            <person name="Lander E.S."/>
            <person name="Weissenbach J."/>
            <person name="Roest Crollius H."/>
        </authorList>
    </citation>
    <scope>NUCLEOTIDE SEQUENCE [LARGE SCALE GENOMIC DNA]</scope>
</reference>
<evidence type="ECO:0000256" key="6">
    <source>
        <dbReference type="ARBA" id="ARBA00023170"/>
    </source>
</evidence>
<dbReference type="GO" id="GO:0004930">
    <property type="term" value="F:G protein-coupled receptor activity"/>
    <property type="evidence" value="ECO:0007669"/>
    <property type="project" value="UniProtKB-KW"/>
</dbReference>
<dbReference type="InterPro" id="IPR017452">
    <property type="entry name" value="GPCR_Rhodpsn_7TM"/>
</dbReference>
<comment type="caution">
    <text evidence="10">The sequence shown here is derived from an EMBL/GenBank/DDBJ whole genome shotgun (WGS) entry which is preliminary data.</text>
</comment>
<proteinExistence type="predicted"/>
<evidence type="ECO:0000256" key="3">
    <source>
        <dbReference type="ARBA" id="ARBA00022989"/>
    </source>
</evidence>
<evidence type="ECO:0000256" key="4">
    <source>
        <dbReference type="ARBA" id="ARBA00023040"/>
    </source>
</evidence>
<protein>
    <submittedName>
        <fullName evidence="10">(spotted green pufferfish) hypothetical protein</fullName>
    </submittedName>
</protein>
<dbReference type="Pfam" id="PF00001">
    <property type="entry name" value="7tm_1"/>
    <property type="match status" value="1"/>
</dbReference>
<name>Q4TBK3_TETNG</name>
<keyword evidence="4" id="KW-0297">G-protein coupled receptor</keyword>
<dbReference type="Gene3D" id="1.20.1070.10">
    <property type="entry name" value="Rhodopsin 7-helix transmembrane proteins"/>
    <property type="match status" value="1"/>
</dbReference>
<keyword evidence="2 8" id="KW-0812">Transmembrane</keyword>
<comment type="subcellular location">
    <subcellularLocation>
        <location evidence="1">Membrane</location>
        <topology evidence="1">Multi-pass membrane protein</topology>
    </subcellularLocation>
</comment>
<sequence length="257" mass="27652">MSSADDSRSARSGEPSLFAVHTYRLLAAAIGAIGVLGFCNNLAVAALYWRFRRLRTPTNLLLLNISLSDLLVSLLGVNFTFAACVQGRWTWNQATCVWDGFSNSLFGESARPVRVCRVVFGGQTGGRGRERSRGPLGTLQGSDILLLALRRFLLRVHPQTLAVVYYEVPCPLWRHSSWAGSGVTLVGWRCRGGESCTLAVGFITGAGPRATAIAPTFRSMFFLLPTSSKVTEVSGPASSSLAWSCSGFLPVKGAFPC</sequence>
<dbReference type="EMBL" id="CAAE01007120">
    <property type="protein sequence ID" value="CAF89729.1"/>
    <property type="molecule type" value="Genomic_DNA"/>
</dbReference>
<dbReference type="PROSITE" id="PS50262">
    <property type="entry name" value="G_PROTEIN_RECEP_F1_2"/>
    <property type="match status" value="1"/>
</dbReference>
<dbReference type="InterPro" id="IPR050125">
    <property type="entry name" value="GPCR_opsins"/>
</dbReference>
<dbReference type="SUPFAM" id="SSF81321">
    <property type="entry name" value="Family A G protein-coupled receptor-like"/>
    <property type="match status" value="1"/>
</dbReference>
<dbReference type="OrthoDB" id="2101615at2759"/>
<dbReference type="GO" id="GO:0016020">
    <property type="term" value="C:membrane"/>
    <property type="evidence" value="ECO:0007669"/>
    <property type="project" value="UniProtKB-SubCell"/>
</dbReference>
<dbReference type="PANTHER" id="PTHR24240">
    <property type="entry name" value="OPSIN"/>
    <property type="match status" value="1"/>
</dbReference>
<dbReference type="InterPro" id="IPR000276">
    <property type="entry name" value="GPCR_Rhodpsn"/>
</dbReference>
<evidence type="ECO:0000256" key="1">
    <source>
        <dbReference type="ARBA" id="ARBA00004141"/>
    </source>
</evidence>
<feature type="transmembrane region" description="Helical" evidence="8">
    <location>
        <begin position="25"/>
        <end position="49"/>
    </location>
</feature>
<gene>
    <name evidence="10" type="ORF">GSTENG00003723001</name>
</gene>
<feature type="transmembrane region" description="Helical" evidence="8">
    <location>
        <begin position="61"/>
        <end position="83"/>
    </location>
</feature>
<evidence type="ECO:0000256" key="2">
    <source>
        <dbReference type="ARBA" id="ARBA00022692"/>
    </source>
</evidence>
<evidence type="ECO:0000256" key="7">
    <source>
        <dbReference type="ARBA" id="ARBA00023224"/>
    </source>
</evidence>
<dbReference type="AlphaFoldDB" id="Q4TBK3"/>
<evidence type="ECO:0000256" key="5">
    <source>
        <dbReference type="ARBA" id="ARBA00023136"/>
    </source>
</evidence>
<keyword evidence="7" id="KW-0807">Transducer</keyword>
<reference evidence="10" key="2">
    <citation type="submission" date="2004-02" db="EMBL/GenBank/DDBJ databases">
        <authorList>
            <consortium name="Genoscope"/>
            <consortium name="Whitehead Institute Centre for Genome Research"/>
        </authorList>
    </citation>
    <scope>NUCLEOTIDE SEQUENCE</scope>
</reference>
<accession>Q4TBK3</accession>
<keyword evidence="6" id="KW-0675">Receptor</keyword>
<feature type="domain" description="G-protein coupled receptors family 1 profile" evidence="9">
    <location>
        <begin position="40"/>
        <end position="96"/>
    </location>
</feature>
<keyword evidence="5 8" id="KW-0472">Membrane</keyword>
<keyword evidence="3 8" id="KW-1133">Transmembrane helix</keyword>
<evidence type="ECO:0000256" key="8">
    <source>
        <dbReference type="SAM" id="Phobius"/>
    </source>
</evidence>
<evidence type="ECO:0000259" key="9">
    <source>
        <dbReference type="PROSITE" id="PS50262"/>
    </source>
</evidence>
<organism evidence="10">
    <name type="scientific">Tetraodon nigroviridis</name>
    <name type="common">Spotted green pufferfish</name>
    <name type="synonym">Chelonodon nigroviridis</name>
    <dbReference type="NCBI Taxonomy" id="99883"/>
    <lineage>
        <taxon>Eukaryota</taxon>
        <taxon>Metazoa</taxon>
        <taxon>Chordata</taxon>
        <taxon>Craniata</taxon>
        <taxon>Vertebrata</taxon>
        <taxon>Euteleostomi</taxon>
        <taxon>Actinopterygii</taxon>
        <taxon>Neopterygii</taxon>
        <taxon>Teleostei</taxon>
        <taxon>Neoteleostei</taxon>
        <taxon>Acanthomorphata</taxon>
        <taxon>Eupercaria</taxon>
        <taxon>Tetraodontiformes</taxon>
        <taxon>Tetradontoidea</taxon>
        <taxon>Tetraodontidae</taxon>
        <taxon>Tetraodon</taxon>
    </lineage>
</organism>